<dbReference type="Proteomes" id="UP000050326">
    <property type="component" value="Unassembled WGS sequence"/>
</dbReference>
<dbReference type="Pfam" id="PF00072">
    <property type="entry name" value="Response_reg"/>
    <property type="match status" value="1"/>
</dbReference>
<organism evidence="6 7">
    <name type="scientific">Oxobacter pfennigii</name>
    <dbReference type="NCBI Taxonomy" id="36849"/>
    <lineage>
        <taxon>Bacteria</taxon>
        <taxon>Bacillati</taxon>
        <taxon>Bacillota</taxon>
        <taxon>Clostridia</taxon>
        <taxon>Eubacteriales</taxon>
        <taxon>Clostridiaceae</taxon>
        <taxon>Oxobacter</taxon>
    </lineage>
</organism>
<dbReference type="GO" id="GO:0003677">
    <property type="term" value="F:DNA binding"/>
    <property type="evidence" value="ECO:0007669"/>
    <property type="project" value="InterPro"/>
</dbReference>
<feature type="domain" description="Response regulatory" evidence="4">
    <location>
        <begin position="2"/>
        <end position="117"/>
    </location>
</feature>
<dbReference type="OrthoDB" id="9802383at2"/>
<evidence type="ECO:0000256" key="1">
    <source>
        <dbReference type="ARBA" id="ARBA00018672"/>
    </source>
</evidence>
<name>A0A0P8YUX9_9CLOT</name>
<dbReference type="InterPro" id="IPR001789">
    <property type="entry name" value="Sig_transdc_resp-reg_receiver"/>
</dbReference>
<dbReference type="AlphaFoldDB" id="A0A0P8YUX9"/>
<accession>A0A0P8YUX9</accession>
<dbReference type="STRING" id="36849.OXPF_29430"/>
<dbReference type="InterPro" id="IPR046947">
    <property type="entry name" value="LytR-like"/>
</dbReference>
<dbReference type="Pfam" id="PF04397">
    <property type="entry name" value="LytTR"/>
    <property type="match status" value="1"/>
</dbReference>
<sequence>MRIALCDDDVTARQALKTQLNTYCSQRNLCLTIDCFSCGEDFLKSSVQYEIVFMDIYLTGMSGTEAVQEIRKTSRCSVVFMTVSREHAVEAFGLNATHYLIKPITEEALAEAMQRCLERIDRESERLLEVKSRQGTVPILMKNIIYIEIFNKISIIHTEKKHIQTYMTLDALLKLLEESVFMRAQRSFIVNMNFIESFFFDRIVLKDGTEIILSRKNRSELKAQYQHFLFNLARRGGI</sequence>
<keyword evidence="3" id="KW-0597">Phosphoprotein</keyword>
<evidence type="ECO:0000313" key="7">
    <source>
        <dbReference type="Proteomes" id="UP000050326"/>
    </source>
</evidence>
<reference evidence="6 7" key="1">
    <citation type="submission" date="2015-09" db="EMBL/GenBank/DDBJ databases">
        <title>Genome sequence of Oxobacter pfennigii DSM 3222.</title>
        <authorList>
            <person name="Poehlein A."/>
            <person name="Bengelsdorf F.R."/>
            <person name="Schiel-Bengelsdorf B."/>
            <person name="Duerre P."/>
            <person name="Daniel R."/>
        </authorList>
    </citation>
    <scope>NUCLEOTIDE SEQUENCE [LARGE SCALE GENOMIC DNA]</scope>
    <source>
        <strain evidence="6 7">DSM 3222</strain>
    </source>
</reference>
<comment type="function">
    <text evidence="2">May play the central regulatory role in sporulation. It may be an element of the effector pathway responsible for the activation of sporulation genes in response to nutritional stress. Spo0A may act in concert with spo0H (a sigma factor) to control the expression of some genes that are critical to the sporulation process.</text>
</comment>
<dbReference type="InterPro" id="IPR011006">
    <property type="entry name" value="CheY-like_superfamily"/>
</dbReference>
<dbReference type="SMART" id="SM00448">
    <property type="entry name" value="REC"/>
    <property type="match status" value="1"/>
</dbReference>
<dbReference type="PROSITE" id="PS50930">
    <property type="entry name" value="HTH_LYTTR"/>
    <property type="match status" value="1"/>
</dbReference>
<evidence type="ECO:0000259" key="4">
    <source>
        <dbReference type="PROSITE" id="PS50110"/>
    </source>
</evidence>
<dbReference type="PROSITE" id="PS50110">
    <property type="entry name" value="RESPONSE_REGULATORY"/>
    <property type="match status" value="1"/>
</dbReference>
<evidence type="ECO:0000313" key="6">
    <source>
        <dbReference type="EMBL" id="KPU43502.1"/>
    </source>
</evidence>
<dbReference type="EMBL" id="LKET01000039">
    <property type="protein sequence ID" value="KPU43502.1"/>
    <property type="molecule type" value="Genomic_DNA"/>
</dbReference>
<gene>
    <name evidence="6" type="primary">lytR_2</name>
    <name evidence="6" type="ORF">OXPF_29430</name>
</gene>
<dbReference type="Gene3D" id="2.40.50.1020">
    <property type="entry name" value="LytTr DNA-binding domain"/>
    <property type="match status" value="1"/>
</dbReference>
<dbReference type="PANTHER" id="PTHR37299:SF1">
    <property type="entry name" value="STAGE 0 SPORULATION PROTEIN A HOMOLOG"/>
    <property type="match status" value="1"/>
</dbReference>
<dbReference type="InterPro" id="IPR007492">
    <property type="entry name" value="LytTR_DNA-bd_dom"/>
</dbReference>
<keyword evidence="7" id="KW-1185">Reference proteome</keyword>
<dbReference type="GO" id="GO:0000156">
    <property type="term" value="F:phosphorelay response regulator activity"/>
    <property type="evidence" value="ECO:0007669"/>
    <property type="project" value="InterPro"/>
</dbReference>
<dbReference type="Gene3D" id="3.40.50.2300">
    <property type="match status" value="1"/>
</dbReference>
<dbReference type="PANTHER" id="PTHR37299">
    <property type="entry name" value="TRANSCRIPTIONAL REGULATOR-RELATED"/>
    <property type="match status" value="1"/>
</dbReference>
<evidence type="ECO:0000259" key="5">
    <source>
        <dbReference type="PROSITE" id="PS50930"/>
    </source>
</evidence>
<proteinExistence type="predicted"/>
<comment type="caution">
    <text evidence="6">The sequence shown here is derived from an EMBL/GenBank/DDBJ whole genome shotgun (WGS) entry which is preliminary data.</text>
</comment>
<dbReference type="RefSeq" id="WP_083479973.1">
    <property type="nucleotide sequence ID" value="NZ_LKET01000039.1"/>
</dbReference>
<protein>
    <recommendedName>
        <fullName evidence="1">Stage 0 sporulation protein A homolog</fullName>
    </recommendedName>
</protein>
<dbReference type="SUPFAM" id="SSF52172">
    <property type="entry name" value="CheY-like"/>
    <property type="match status" value="1"/>
</dbReference>
<evidence type="ECO:0000256" key="3">
    <source>
        <dbReference type="PROSITE-ProRule" id="PRU00169"/>
    </source>
</evidence>
<feature type="modified residue" description="4-aspartylphosphate" evidence="3">
    <location>
        <position position="55"/>
    </location>
</feature>
<evidence type="ECO:0000256" key="2">
    <source>
        <dbReference type="ARBA" id="ARBA00024867"/>
    </source>
</evidence>
<dbReference type="SMART" id="SM00850">
    <property type="entry name" value="LytTR"/>
    <property type="match status" value="1"/>
</dbReference>
<feature type="domain" description="HTH LytTR-type" evidence="5">
    <location>
        <begin position="128"/>
        <end position="227"/>
    </location>
</feature>